<dbReference type="AlphaFoldDB" id="A0A2P6NS30"/>
<feature type="compositionally biased region" description="Basic and acidic residues" evidence="1">
    <location>
        <begin position="32"/>
        <end position="56"/>
    </location>
</feature>
<dbReference type="InParanoid" id="A0A2P6NS30"/>
<dbReference type="Proteomes" id="UP000241769">
    <property type="component" value="Unassembled WGS sequence"/>
</dbReference>
<evidence type="ECO:0000313" key="3">
    <source>
        <dbReference type="Proteomes" id="UP000241769"/>
    </source>
</evidence>
<reference evidence="2 3" key="1">
    <citation type="journal article" date="2018" name="Genome Biol. Evol.">
        <title>Multiple Roots of Fruiting Body Formation in Amoebozoa.</title>
        <authorList>
            <person name="Hillmann F."/>
            <person name="Forbes G."/>
            <person name="Novohradska S."/>
            <person name="Ferling I."/>
            <person name="Riege K."/>
            <person name="Groth M."/>
            <person name="Westermann M."/>
            <person name="Marz M."/>
            <person name="Spaller T."/>
            <person name="Winckler T."/>
            <person name="Schaap P."/>
            <person name="Glockner G."/>
        </authorList>
    </citation>
    <scope>NUCLEOTIDE SEQUENCE [LARGE SCALE GENOMIC DNA]</scope>
    <source>
        <strain evidence="2 3">Jena</strain>
    </source>
</reference>
<gene>
    <name evidence="2" type="ORF">PROFUN_02879</name>
</gene>
<organism evidence="2 3">
    <name type="scientific">Planoprotostelium fungivorum</name>
    <dbReference type="NCBI Taxonomy" id="1890364"/>
    <lineage>
        <taxon>Eukaryota</taxon>
        <taxon>Amoebozoa</taxon>
        <taxon>Evosea</taxon>
        <taxon>Variosea</taxon>
        <taxon>Cavosteliida</taxon>
        <taxon>Cavosteliaceae</taxon>
        <taxon>Planoprotostelium</taxon>
    </lineage>
</organism>
<protein>
    <submittedName>
        <fullName evidence="2">Uncharacterized protein</fullName>
    </submittedName>
</protein>
<sequence length="74" mass="8568">MRLSTFIYTADTSSGMWYEKDHESGPQQVQTEGRRQHEDEVSLYHEIDPDVGRHSDTAVADSPTLPHKTRRRLN</sequence>
<proteinExistence type="predicted"/>
<evidence type="ECO:0000256" key="1">
    <source>
        <dbReference type="SAM" id="MobiDB-lite"/>
    </source>
</evidence>
<comment type="caution">
    <text evidence="2">The sequence shown here is derived from an EMBL/GenBank/DDBJ whole genome shotgun (WGS) entry which is preliminary data.</text>
</comment>
<feature type="region of interest" description="Disordered" evidence="1">
    <location>
        <begin position="17"/>
        <end position="74"/>
    </location>
</feature>
<evidence type="ECO:0000313" key="2">
    <source>
        <dbReference type="EMBL" id="PRP86730.1"/>
    </source>
</evidence>
<dbReference type="EMBL" id="MDYQ01000027">
    <property type="protein sequence ID" value="PRP86730.1"/>
    <property type="molecule type" value="Genomic_DNA"/>
</dbReference>
<accession>A0A2P6NS30</accession>
<keyword evidence="3" id="KW-1185">Reference proteome</keyword>
<name>A0A2P6NS30_9EUKA</name>